<organism evidence="2 3">
    <name type="scientific">Nezara viridula</name>
    <name type="common">Southern green stink bug</name>
    <name type="synonym">Cimex viridulus</name>
    <dbReference type="NCBI Taxonomy" id="85310"/>
    <lineage>
        <taxon>Eukaryota</taxon>
        <taxon>Metazoa</taxon>
        <taxon>Ecdysozoa</taxon>
        <taxon>Arthropoda</taxon>
        <taxon>Hexapoda</taxon>
        <taxon>Insecta</taxon>
        <taxon>Pterygota</taxon>
        <taxon>Neoptera</taxon>
        <taxon>Paraneoptera</taxon>
        <taxon>Hemiptera</taxon>
        <taxon>Heteroptera</taxon>
        <taxon>Panheteroptera</taxon>
        <taxon>Pentatomomorpha</taxon>
        <taxon>Pentatomoidea</taxon>
        <taxon>Pentatomidae</taxon>
        <taxon>Pentatominae</taxon>
        <taxon>Nezara</taxon>
    </lineage>
</organism>
<keyword evidence="1" id="KW-0812">Transmembrane</keyword>
<keyword evidence="3" id="KW-1185">Reference proteome</keyword>
<reference evidence="2" key="1">
    <citation type="submission" date="2022-01" db="EMBL/GenBank/DDBJ databases">
        <authorList>
            <person name="King R."/>
        </authorList>
    </citation>
    <scope>NUCLEOTIDE SEQUENCE</scope>
</reference>
<sequence>MNPFHHTSSMTLDRVRKLNITALCTDYSIIPLFIAFYPPFFPPCIIYVLNTVITENEVKRCHRRAQN</sequence>
<dbReference type="AlphaFoldDB" id="A0A9P0EBQ6"/>
<dbReference type="Proteomes" id="UP001152798">
    <property type="component" value="Chromosome 3"/>
</dbReference>
<dbReference type="EMBL" id="OV725079">
    <property type="protein sequence ID" value="CAH1395246.1"/>
    <property type="molecule type" value="Genomic_DNA"/>
</dbReference>
<name>A0A9P0EBQ6_NEZVI</name>
<evidence type="ECO:0000256" key="1">
    <source>
        <dbReference type="SAM" id="Phobius"/>
    </source>
</evidence>
<evidence type="ECO:0000313" key="3">
    <source>
        <dbReference type="Proteomes" id="UP001152798"/>
    </source>
</evidence>
<feature type="transmembrane region" description="Helical" evidence="1">
    <location>
        <begin position="20"/>
        <end position="40"/>
    </location>
</feature>
<accession>A0A9P0EBQ6</accession>
<proteinExistence type="predicted"/>
<gene>
    <name evidence="2" type="ORF">NEZAVI_LOCUS5556</name>
</gene>
<protein>
    <submittedName>
        <fullName evidence="2">Uncharacterized protein</fullName>
    </submittedName>
</protein>
<evidence type="ECO:0000313" key="2">
    <source>
        <dbReference type="EMBL" id="CAH1395246.1"/>
    </source>
</evidence>
<keyword evidence="1" id="KW-1133">Transmembrane helix</keyword>
<keyword evidence="1" id="KW-0472">Membrane</keyword>